<gene>
    <name evidence="2" type="ORF">ELE36_17295</name>
</gene>
<accession>A0A411HNB5</accession>
<evidence type="ECO:0000313" key="3">
    <source>
        <dbReference type="Proteomes" id="UP000291562"/>
    </source>
</evidence>
<reference evidence="2 3" key="1">
    <citation type="submission" date="2019-01" db="EMBL/GenBank/DDBJ databases">
        <title>Pseudolysobacter antarctica gen. nov., sp. nov., isolated from Fildes Peninsula, Antarctica.</title>
        <authorList>
            <person name="Wei Z."/>
            <person name="Peng F."/>
        </authorList>
    </citation>
    <scope>NUCLEOTIDE SEQUENCE [LARGE SCALE GENOMIC DNA]</scope>
    <source>
        <strain evidence="2 3">AQ6-296</strain>
    </source>
</reference>
<dbReference type="RefSeq" id="WP_129835509.1">
    <property type="nucleotide sequence ID" value="NZ_CP035704.1"/>
</dbReference>
<dbReference type="SUPFAM" id="SSF55486">
    <property type="entry name" value="Metalloproteases ('zincins'), catalytic domain"/>
    <property type="match status" value="1"/>
</dbReference>
<feature type="signal peptide" evidence="1">
    <location>
        <begin position="1"/>
        <end position="23"/>
    </location>
</feature>
<keyword evidence="3" id="KW-1185">Reference proteome</keyword>
<dbReference type="Gene3D" id="3.40.390.10">
    <property type="entry name" value="Collagenase (Catalytic Domain)"/>
    <property type="match status" value="1"/>
</dbReference>
<dbReference type="InterPro" id="IPR024079">
    <property type="entry name" value="MetalloPept_cat_dom_sf"/>
</dbReference>
<feature type="chain" id="PRO_5019463531" description="Peptidase M11 gametolysin domain-containing protein" evidence="1">
    <location>
        <begin position="24"/>
        <end position="472"/>
    </location>
</feature>
<keyword evidence="1" id="KW-0732">Signal</keyword>
<organism evidence="2 3">
    <name type="scientific">Pseudolysobacter antarcticus</name>
    <dbReference type="NCBI Taxonomy" id="2511995"/>
    <lineage>
        <taxon>Bacteria</taxon>
        <taxon>Pseudomonadati</taxon>
        <taxon>Pseudomonadota</taxon>
        <taxon>Gammaproteobacteria</taxon>
        <taxon>Lysobacterales</taxon>
        <taxon>Rhodanobacteraceae</taxon>
        <taxon>Pseudolysobacter</taxon>
    </lineage>
</organism>
<dbReference type="Proteomes" id="UP000291562">
    <property type="component" value="Chromosome"/>
</dbReference>
<evidence type="ECO:0008006" key="4">
    <source>
        <dbReference type="Google" id="ProtNLM"/>
    </source>
</evidence>
<dbReference type="OrthoDB" id="5523924at2"/>
<dbReference type="KEGG" id="xbc:ELE36_17295"/>
<dbReference type="PANTHER" id="PTHR41775">
    <property type="entry name" value="SECRETED PROTEIN-RELATED"/>
    <property type="match status" value="1"/>
</dbReference>
<dbReference type="PANTHER" id="PTHR41775:SF1">
    <property type="entry name" value="PEPTIDASE M6-LIKE DOMAIN-CONTAINING PROTEIN"/>
    <property type="match status" value="1"/>
</dbReference>
<protein>
    <recommendedName>
        <fullName evidence="4">Peptidase M11 gametolysin domain-containing protein</fullName>
    </recommendedName>
</protein>
<sequence length="472" mass="51639">MLYRWILCAALLFCLVMPGLTRAAPDALLRGQLELVWGDAAPDAIDRTSPLLVTLVTDDGRRIALDPARARRAAGDLYRLQGKRIAVMPAQLLADKTQPELLAVESMVPIDAAIDAMNAPNAVIGTQAWVSILCKFSDNVTEPKDLTYFGNMLSNQSGRLDDYWRTVSYGKVNVAGSMAYGWFVLPHPRAFYIPANGSANLSQLFSDCTAAADSTVNFSLFVGINQMFNDNLDCCAWGGSRYTTLDGKTGSWRVTWEPPWGYQNEAPLAHEMGHGFGLPHANNSDLDTDPYDNPWDVMSDAWHNAASDTTYGAQPKHINVYDRDKLGWIDAARKLVISLPGNYPNLQLDRASLIGSTHLQMIQVSLPGAATTHYYVIEARKKIAASYESNLAGDAVIIHEVDQTRAEPSWSVDTDIPPANVSNNEGSMFKVGESWNAPAGAFSLHVDSSTTDGFVLSLTRGAEDLLFRNGFE</sequence>
<evidence type="ECO:0000313" key="2">
    <source>
        <dbReference type="EMBL" id="QBB71977.1"/>
    </source>
</evidence>
<dbReference type="GO" id="GO:0008237">
    <property type="term" value="F:metallopeptidase activity"/>
    <property type="evidence" value="ECO:0007669"/>
    <property type="project" value="InterPro"/>
</dbReference>
<name>A0A411HNB5_9GAMM</name>
<dbReference type="AlphaFoldDB" id="A0A411HNB5"/>
<proteinExistence type="predicted"/>
<dbReference type="EMBL" id="CP035704">
    <property type="protein sequence ID" value="QBB71977.1"/>
    <property type="molecule type" value="Genomic_DNA"/>
</dbReference>
<evidence type="ECO:0000256" key="1">
    <source>
        <dbReference type="SAM" id="SignalP"/>
    </source>
</evidence>